<sequence length="198" mass="22848">MNMLQRFEFPLLQNKRDANFECWAAVLPSGCVVCKLQELAEFLNFDSEQSALEHVPKEWAPTWKQLQRKVKHDPAIVDWCDATRFVLAPGIYALLAHCFKPLERENAKHVREMILPAIRETGEFQINATNCVQTLRAQLLEARAEKQAILADYEEALSNYKSTLLAMDARVGEVEQHLKRRIAEPKPFTNETHMLIME</sequence>
<dbReference type="Pfam" id="PF02498">
    <property type="entry name" value="Bro-N"/>
    <property type="match status" value="1"/>
</dbReference>
<dbReference type="GeneID" id="5850474"/>
<evidence type="ECO:0000259" key="2">
    <source>
        <dbReference type="Pfam" id="PF02498"/>
    </source>
</evidence>
<reference evidence="3 4" key="1">
    <citation type="submission" date="2007-11" db="EMBL/GenBank/DDBJ databases">
        <title>Sequence and organization of Orgyia leucostigma nucleopolyhedrovirus genome.</title>
        <authorList>
            <person name="Eveleigh R.J.M."/>
            <person name="Lapointe R."/>
            <person name="Graham R.I."/>
            <person name="Lauzon H.A.M."/>
            <person name="Pavlik L."/>
            <person name="Arif B.M."/>
            <person name="Lucarotti C.J."/>
        </authorList>
    </citation>
    <scope>NUCLEOTIDE SEQUENCE [LARGE SCALE GENOMIC DNA]</scope>
    <source>
        <strain evidence="3">CFS-77</strain>
    </source>
</reference>
<keyword evidence="4" id="KW-1185">Reference proteome</keyword>
<name>B0FDP1_9ABAC</name>
<dbReference type="RefSeq" id="YP_001650933.1">
    <property type="nucleotide sequence ID" value="NC_010276.1"/>
</dbReference>
<dbReference type="Proteomes" id="UP000203316">
    <property type="component" value="Segment"/>
</dbReference>
<dbReference type="InterPro" id="IPR003497">
    <property type="entry name" value="BRO_N_domain"/>
</dbReference>
<evidence type="ECO:0000313" key="4">
    <source>
        <dbReference type="Proteomes" id="UP000203316"/>
    </source>
</evidence>
<keyword evidence="1" id="KW-0175">Coiled coil</keyword>
<evidence type="ECO:0000313" key="3">
    <source>
        <dbReference type="EMBL" id="ABY65749.1"/>
    </source>
</evidence>
<protein>
    <submittedName>
        <fullName evidence="3">Baculovirus repeated ORF a</fullName>
    </submittedName>
</protein>
<dbReference type="EMBL" id="EU309041">
    <property type="protein sequence ID" value="ABY65749.1"/>
    <property type="molecule type" value="Genomic_DNA"/>
</dbReference>
<dbReference type="KEGG" id="vg:5850474"/>
<organism evidence="3 4">
    <name type="scientific">Orgyia leucostigma nucleopolyhedrovirus</name>
    <dbReference type="NCBI Taxonomy" id="490711"/>
    <lineage>
        <taxon>Viruses</taxon>
        <taxon>Viruses incertae sedis</taxon>
        <taxon>Naldaviricetes</taxon>
        <taxon>Lefavirales</taxon>
        <taxon>Baculoviridae</taxon>
        <taxon>Alphabaculovirus</taxon>
        <taxon>Alphabaculovirus orleucostigmae</taxon>
    </lineage>
</organism>
<accession>B0FDP1</accession>
<feature type="domain" description="Bro-N" evidence="2">
    <location>
        <begin position="30"/>
        <end position="116"/>
    </location>
</feature>
<dbReference type="OrthoDB" id="3391at10239"/>
<feature type="coiled-coil region" evidence="1">
    <location>
        <begin position="132"/>
        <end position="163"/>
    </location>
</feature>
<evidence type="ECO:0000256" key="1">
    <source>
        <dbReference type="SAM" id="Coils"/>
    </source>
</evidence>
<proteinExistence type="predicted"/>